<dbReference type="InterPro" id="IPR036291">
    <property type="entry name" value="NAD(P)-bd_dom_sf"/>
</dbReference>
<dbReference type="InterPro" id="IPR011032">
    <property type="entry name" value="GroES-like_sf"/>
</dbReference>
<dbReference type="Proteomes" id="UP001430701">
    <property type="component" value="Unassembled WGS sequence"/>
</dbReference>
<dbReference type="InterPro" id="IPR013154">
    <property type="entry name" value="ADH-like_N"/>
</dbReference>
<keyword evidence="2" id="KW-0560">Oxidoreductase</keyword>
<gene>
    <name evidence="2" type="ORF">LPH55_02985</name>
</gene>
<dbReference type="CDD" id="cd05280">
    <property type="entry name" value="MDR_yhdh_yhfp"/>
    <property type="match status" value="1"/>
</dbReference>
<organism evidence="2 3">
    <name type="scientific">Xylella taiwanensis</name>
    <dbReference type="NCBI Taxonomy" id="1444770"/>
    <lineage>
        <taxon>Bacteria</taxon>
        <taxon>Pseudomonadati</taxon>
        <taxon>Pseudomonadota</taxon>
        <taxon>Gammaproteobacteria</taxon>
        <taxon>Lysobacterales</taxon>
        <taxon>Lysobacteraceae</taxon>
        <taxon>Xylella</taxon>
    </lineage>
</organism>
<dbReference type="PANTHER" id="PTHR43677:SF1">
    <property type="entry name" value="ACRYLYL-COA REDUCTASE ACUI-RELATED"/>
    <property type="match status" value="1"/>
</dbReference>
<dbReference type="Pfam" id="PF08240">
    <property type="entry name" value="ADH_N"/>
    <property type="match status" value="1"/>
</dbReference>
<dbReference type="Pfam" id="PF00107">
    <property type="entry name" value="ADH_zinc_N"/>
    <property type="match status" value="1"/>
</dbReference>
<dbReference type="SUPFAM" id="SSF50129">
    <property type="entry name" value="GroES-like"/>
    <property type="match status" value="1"/>
</dbReference>
<dbReference type="InterPro" id="IPR020843">
    <property type="entry name" value="ER"/>
</dbReference>
<proteinExistence type="predicted"/>
<dbReference type="EC" id="1.3.1.95" evidence="2"/>
<dbReference type="EMBL" id="JAJPPU010000001">
    <property type="protein sequence ID" value="MCD8472465.1"/>
    <property type="molecule type" value="Genomic_DNA"/>
</dbReference>
<evidence type="ECO:0000313" key="3">
    <source>
        <dbReference type="Proteomes" id="UP001430701"/>
    </source>
</evidence>
<dbReference type="SUPFAM" id="SSF51735">
    <property type="entry name" value="NAD(P)-binding Rossmann-fold domains"/>
    <property type="match status" value="1"/>
</dbReference>
<dbReference type="Gene3D" id="3.40.50.720">
    <property type="entry name" value="NAD(P)-binding Rossmann-like Domain"/>
    <property type="match status" value="1"/>
</dbReference>
<dbReference type="InterPro" id="IPR013149">
    <property type="entry name" value="ADH-like_C"/>
</dbReference>
<evidence type="ECO:0000313" key="2">
    <source>
        <dbReference type="EMBL" id="MCD8472465.1"/>
    </source>
</evidence>
<comment type="caution">
    <text evidence="2">The sequence shown here is derived from an EMBL/GenBank/DDBJ whole genome shotgun (WGS) entry which is preliminary data.</text>
</comment>
<reference evidence="2" key="1">
    <citation type="submission" date="2021-11" db="EMBL/GenBank/DDBJ databases">
        <title>Genome sequence of Xylella taiwanensis PLS432.</title>
        <authorList>
            <person name="Weng L.-W."/>
            <person name="Su C.-C."/>
            <person name="Tsai C.-W."/>
            <person name="Kuo C.-H."/>
        </authorList>
    </citation>
    <scope>NUCLEOTIDE SEQUENCE</scope>
    <source>
        <strain evidence="2">PLS432</strain>
    </source>
</reference>
<dbReference type="PANTHER" id="PTHR43677">
    <property type="entry name" value="SHORT-CHAIN DEHYDROGENASE/REDUCTASE"/>
    <property type="match status" value="1"/>
</dbReference>
<feature type="domain" description="Enoyl reductase (ER)" evidence="1">
    <location>
        <begin position="23"/>
        <end position="333"/>
    </location>
</feature>
<sequence>MPIAAISIPAKFTAFRIHQDDAGHRAGLEATALDLLTPGEVVVRALWSSVNYKDALAGTGRSRILHRFPLTGGIDVAGYVIASTDPTFNEGDAVIATGCGLSETLDGGYSQYVRLKSQTLLPLPAGLSLREAMVIGTAGFTAALVLLRLTENHQTPALGPLVVTGATGGVGMLALDIFSGAGFEVYAVSSKVKHAAFLREIGATQVLPREVLLTDKPLASAHYGGGLDNVGGPLLAGLLAQTVPYGNIATVGLAASPTLNTTVMPFILRGVSLLGIGASGTARNIREQIWGRLAGIWRPRHLEQICTQEVGLDGLTQVFETMLAGGSFGRTVVRIE</sequence>
<evidence type="ECO:0000259" key="1">
    <source>
        <dbReference type="SMART" id="SM00829"/>
    </source>
</evidence>
<dbReference type="NCBIfam" id="TIGR02823">
    <property type="entry name" value="oxido_YhdH"/>
    <property type="match status" value="1"/>
</dbReference>
<dbReference type="Gene3D" id="3.90.180.10">
    <property type="entry name" value="Medium-chain alcohol dehydrogenases, catalytic domain"/>
    <property type="match status" value="1"/>
</dbReference>
<keyword evidence="3" id="KW-1185">Reference proteome</keyword>
<dbReference type="InterPro" id="IPR051397">
    <property type="entry name" value="Zn-ADH-like_protein"/>
</dbReference>
<accession>A0ABS8TUU4</accession>
<dbReference type="GeneID" id="68901485"/>
<dbReference type="RefSeq" id="WP_038270348.1">
    <property type="nucleotide sequence ID" value="NZ_CP053627.1"/>
</dbReference>
<dbReference type="InterPro" id="IPR014188">
    <property type="entry name" value="Acrylyl-CoA_reductase_AcuI"/>
</dbReference>
<dbReference type="SMART" id="SM00829">
    <property type="entry name" value="PKS_ER"/>
    <property type="match status" value="1"/>
</dbReference>
<name>A0ABS8TUU4_9GAMM</name>
<protein>
    <submittedName>
        <fullName evidence="2">Acryloyl-CoA reductase</fullName>
        <ecNumber evidence="2">1.3.1.95</ecNumber>
    </submittedName>
</protein>
<dbReference type="GO" id="GO:0043958">
    <property type="term" value="F:acryloyl-CoA reductase (NADH) activity"/>
    <property type="evidence" value="ECO:0007669"/>
    <property type="project" value="UniProtKB-EC"/>
</dbReference>